<dbReference type="PROSITE" id="PS52004">
    <property type="entry name" value="KS3_2"/>
    <property type="match status" value="1"/>
</dbReference>
<proteinExistence type="predicted"/>
<keyword evidence="2" id="KW-0597">Phosphoprotein</keyword>
<dbReference type="PANTHER" id="PTHR43775">
    <property type="entry name" value="FATTY ACID SYNTHASE"/>
    <property type="match status" value="1"/>
</dbReference>
<gene>
    <name evidence="6" type="ORF">SAMN04489750_3821</name>
</gene>
<dbReference type="SUPFAM" id="SSF47336">
    <property type="entry name" value="ACP-like"/>
    <property type="match status" value="1"/>
</dbReference>
<dbReference type="InterPro" id="IPR032821">
    <property type="entry name" value="PKS_assoc"/>
</dbReference>
<dbReference type="GO" id="GO:0006633">
    <property type="term" value="P:fatty acid biosynthetic process"/>
    <property type="evidence" value="ECO:0007669"/>
    <property type="project" value="TreeGrafter"/>
</dbReference>
<accession>A0A2Y9CAW8</accession>
<protein>
    <submittedName>
        <fullName evidence="6">Ketoacyl-synthetase C-terminal extension</fullName>
    </submittedName>
</protein>
<dbReference type="InterPro" id="IPR009081">
    <property type="entry name" value="PP-bd_ACP"/>
</dbReference>
<dbReference type="InterPro" id="IPR014030">
    <property type="entry name" value="Ketoacyl_synth_N"/>
</dbReference>
<dbReference type="RefSeq" id="WP_109689336.1">
    <property type="nucleotide sequence ID" value="NZ_QGDN01000002.1"/>
</dbReference>
<dbReference type="Pfam" id="PF16197">
    <property type="entry name" value="KAsynt_C_assoc"/>
    <property type="match status" value="1"/>
</dbReference>
<evidence type="ECO:0000256" key="2">
    <source>
        <dbReference type="ARBA" id="ARBA00022553"/>
    </source>
</evidence>
<dbReference type="PROSITE" id="PS00098">
    <property type="entry name" value="THIOLASE_1"/>
    <property type="match status" value="1"/>
</dbReference>
<keyword evidence="7" id="KW-1185">Reference proteome</keyword>
<keyword evidence="3" id="KW-0808">Transferase</keyword>
<dbReference type="InterPro" id="IPR036736">
    <property type="entry name" value="ACP-like_sf"/>
</dbReference>
<dbReference type="PROSITE" id="PS50075">
    <property type="entry name" value="CARRIER"/>
    <property type="match status" value="1"/>
</dbReference>
<evidence type="ECO:0000313" key="6">
    <source>
        <dbReference type="EMBL" id="SSA59016.1"/>
    </source>
</evidence>
<dbReference type="GO" id="GO:0004312">
    <property type="term" value="F:fatty acid synthase activity"/>
    <property type="evidence" value="ECO:0007669"/>
    <property type="project" value="TreeGrafter"/>
</dbReference>
<dbReference type="InterPro" id="IPR014031">
    <property type="entry name" value="Ketoacyl_synth_C"/>
</dbReference>
<dbReference type="GO" id="GO:0031177">
    <property type="term" value="F:phosphopantetheine binding"/>
    <property type="evidence" value="ECO:0007669"/>
    <property type="project" value="InterPro"/>
</dbReference>
<dbReference type="InterPro" id="IPR020615">
    <property type="entry name" value="Thiolase_acyl_enz_int_AS"/>
</dbReference>
<dbReference type="SMART" id="SM00823">
    <property type="entry name" value="PKS_PP"/>
    <property type="match status" value="1"/>
</dbReference>
<evidence type="ECO:0000259" key="4">
    <source>
        <dbReference type="PROSITE" id="PS50075"/>
    </source>
</evidence>
<dbReference type="PANTHER" id="PTHR43775:SF37">
    <property type="entry name" value="SI:DKEY-61P9.11"/>
    <property type="match status" value="1"/>
</dbReference>
<dbReference type="Gene3D" id="3.40.47.10">
    <property type="match status" value="1"/>
</dbReference>
<dbReference type="Pfam" id="PF00550">
    <property type="entry name" value="PP-binding"/>
    <property type="match status" value="1"/>
</dbReference>
<name>A0A2Y9CAW8_9MICO</name>
<evidence type="ECO:0000256" key="3">
    <source>
        <dbReference type="ARBA" id="ARBA00022679"/>
    </source>
</evidence>
<dbReference type="OrthoDB" id="9778690at2"/>
<dbReference type="Gene3D" id="3.30.70.3290">
    <property type="match status" value="1"/>
</dbReference>
<dbReference type="CDD" id="cd00833">
    <property type="entry name" value="PKS"/>
    <property type="match status" value="1"/>
</dbReference>
<evidence type="ECO:0000256" key="1">
    <source>
        <dbReference type="ARBA" id="ARBA00022450"/>
    </source>
</evidence>
<dbReference type="Pfam" id="PF00109">
    <property type="entry name" value="ketoacyl-synt"/>
    <property type="match status" value="1"/>
</dbReference>
<dbReference type="InterPro" id="IPR050091">
    <property type="entry name" value="PKS_NRPS_Biosynth_Enz"/>
</dbReference>
<feature type="domain" description="Carrier" evidence="4">
    <location>
        <begin position="629"/>
        <end position="704"/>
    </location>
</feature>
<dbReference type="InterPro" id="IPR020806">
    <property type="entry name" value="PKS_PP-bd"/>
</dbReference>
<sequence>MREAIAQVMQLLAAGTLDRETALCLVRAMRMPSLDPSPNTRDLQSPIAVVGVSADLPGCDSIDEFWDVLLRGDDLVGPLPDARRELCEPVVRFGSRPTYQQGAWLSGVDQFDPAFFGVTPADARSMDPQQRRFFEVAHHCLEDAGWAGRIDGSRTGVFVAIADNDYAAADPSTSPSAVPGHVSAFAASRLSFFYDLRGPAYTVNATCASSLLAVHDACASLRAGDCEMALVGGVNIFAFPLVGEGWQMDQAGIMSVGARCRPFAEGADGIGRGEGVIALLLKPLDRAVADGDGVRAVIRGSAINNDGASATLTSPRAEAHAAVLIDAWRRAGLGRDGLSYLEAHGTGTELGDPIEVRGIALALNAETSRRQFLPIGSVKGNIGHLMDGAAGLSGLLKALLILEKGVVPPTRGIDLPSPHIDFLDSPVFVPTEPFDLRKATRPLRAGVSCFGFNGTNVHVVMEEAPRADEQDTSTQHATGLPFLYRLSAATMASLQRLVTAHARATLTASPADVVHTLAVGRRTQRHRVVVVARDNEEFRDACRALAGKEPAQWAEVPGVVTASPGGMLQDGEAGTRARIWVESGLLDQPTQGRVTPLPLYPFDHQAYWLAVGGARSVVTSALTMREPVSDDADTVTCCRVVASAVLGVDDVHADDNFVALGGSSLAALEVRARLSSQYGWDVPLVEILAADSLAELAEFIDRQRSAALREVEA</sequence>
<dbReference type="Gene3D" id="1.10.1200.10">
    <property type="entry name" value="ACP-like"/>
    <property type="match status" value="1"/>
</dbReference>
<evidence type="ECO:0000259" key="5">
    <source>
        <dbReference type="PROSITE" id="PS52004"/>
    </source>
</evidence>
<dbReference type="SMART" id="SM00825">
    <property type="entry name" value="PKS_KS"/>
    <property type="match status" value="1"/>
</dbReference>
<keyword evidence="1" id="KW-0596">Phosphopantetheine</keyword>
<dbReference type="Proteomes" id="UP000250028">
    <property type="component" value="Unassembled WGS sequence"/>
</dbReference>
<dbReference type="InterPro" id="IPR020841">
    <property type="entry name" value="PKS_Beta-ketoAc_synthase_dom"/>
</dbReference>
<feature type="domain" description="Ketosynthase family 3 (KS3)" evidence="5">
    <location>
        <begin position="44"/>
        <end position="463"/>
    </location>
</feature>
<dbReference type="SUPFAM" id="SSF53901">
    <property type="entry name" value="Thiolase-like"/>
    <property type="match status" value="1"/>
</dbReference>
<organism evidence="6 7">
    <name type="scientific">Branchiibius hedensis</name>
    <dbReference type="NCBI Taxonomy" id="672460"/>
    <lineage>
        <taxon>Bacteria</taxon>
        <taxon>Bacillati</taxon>
        <taxon>Actinomycetota</taxon>
        <taxon>Actinomycetes</taxon>
        <taxon>Micrococcales</taxon>
        <taxon>Dermacoccaceae</taxon>
        <taxon>Branchiibius</taxon>
    </lineage>
</organism>
<dbReference type="PROSITE" id="PS00012">
    <property type="entry name" value="PHOSPHOPANTETHEINE"/>
    <property type="match status" value="1"/>
</dbReference>
<dbReference type="AlphaFoldDB" id="A0A2Y9CAW8"/>
<dbReference type="InterPro" id="IPR016039">
    <property type="entry name" value="Thiolase-like"/>
</dbReference>
<dbReference type="InterPro" id="IPR006162">
    <property type="entry name" value="Ppantetheine_attach_site"/>
</dbReference>
<dbReference type="EMBL" id="UESZ01000002">
    <property type="protein sequence ID" value="SSA59016.1"/>
    <property type="molecule type" value="Genomic_DNA"/>
</dbReference>
<dbReference type="Pfam" id="PF02801">
    <property type="entry name" value="Ketoacyl-synt_C"/>
    <property type="match status" value="1"/>
</dbReference>
<evidence type="ECO:0000313" key="7">
    <source>
        <dbReference type="Proteomes" id="UP000250028"/>
    </source>
</evidence>
<reference evidence="7" key="1">
    <citation type="submission" date="2016-10" db="EMBL/GenBank/DDBJ databases">
        <authorList>
            <person name="Varghese N."/>
            <person name="Submissions S."/>
        </authorList>
    </citation>
    <scope>NUCLEOTIDE SEQUENCE [LARGE SCALE GENOMIC DNA]</scope>
    <source>
        <strain evidence="7">DSM 22951</strain>
    </source>
</reference>